<evidence type="ECO:0000313" key="1">
    <source>
        <dbReference type="EMBL" id="JAH56663.1"/>
    </source>
</evidence>
<reference evidence="1" key="1">
    <citation type="submission" date="2014-11" db="EMBL/GenBank/DDBJ databases">
        <authorList>
            <person name="Amaro Gonzalez C."/>
        </authorList>
    </citation>
    <scope>NUCLEOTIDE SEQUENCE</scope>
</reference>
<organism evidence="1">
    <name type="scientific">Anguilla anguilla</name>
    <name type="common">European freshwater eel</name>
    <name type="synonym">Muraena anguilla</name>
    <dbReference type="NCBI Taxonomy" id="7936"/>
    <lineage>
        <taxon>Eukaryota</taxon>
        <taxon>Metazoa</taxon>
        <taxon>Chordata</taxon>
        <taxon>Craniata</taxon>
        <taxon>Vertebrata</taxon>
        <taxon>Euteleostomi</taxon>
        <taxon>Actinopterygii</taxon>
        <taxon>Neopterygii</taxon>
        <taxon>Teleostei</taxon>
        <taxon>Anguilliformes</taxon>
        <taxon>Anguillidae</taxon>
        <taxon>Anguilla</taxon>
    </lineage>
</organism>
<proteinExistence type="predicted"/>
<sequence>MHHSSNNYRKVQYIAILHKRNINYKNITYNSYTTADRN</sequence>
<dbReference type="AlphaFoldDB" id="A0A0E9TVA9"/>
<reference evidence="1" key="2">
    <citation type="journal article" date="2015" name="Fish Shellfish Immunol.">
        <title>Early steps in the European eel (Anguilla anguilla)-Vibrio vulnificus interaction in the gills: Role of the RtxA13 toxin.</title>
        <authorList>
            <person name="Callol A."/>
            <person name="Pajuelo D."/>
            <person name="Ebbesson L."/>
            <person name="Teles M."/>
            <person name="MacKenzie S."/>
            <person name="Amaro C."/>
        </authorList>
    </citation>
    <scope>NUCLEOTIDE SEQUENCE</scope>
</reference>
<name>A0A0E9TVA9_ANGAN</name>
<dbReference type="EMBL" id="GBXM01051914">
    <property type="protein sequence ID" value="JAH56663.1"/>
    <property type="molecule type" value="Transcribed_RNA"/>
</dbReference>
<protein>
    <submittedName>
        <fullName evidence="1">Uncharacterized protein</fullName>
    </submittedName>
</protein>
<accession>A0A0E9TVA9</accession>